<organism evidence="1 2">
    <name type="scientific">Purpureocillium lilacinum</name>
    <name type="common">Paecilomyces lilacinus</name>
    <dbReference type="NCBI Taxonomy" id="33203"/>
    <lineage>
        <taxon>Eukaryota</taxon>
        <taxon>Fungi</taxon>
        <taxon>Dikarya</taxon>
        <taxon>Ascomycota</taxon>
        <taxon>Pezizomycotina</taxon>
        <taxon>Sordariomycetes</taxon>
        <taxon>Hypocreomycetidae</taxon>
        <taxon>Hypocreales</taxon>
        <taxon>Ophiocordycipitaceae</taxon>
        <taxon>Purpureocillium</taxon>
    </lineage>
</organism>
<gene>
    <name evidence="1" type="ORF">ACCO45_007945</name>
</gene>
<keyword evidence="2" id="KW-1185">Reference proteome</keyword>
<sequence>MRLAGLILSGMCLSPLSNIRAIATPPRPSAPPPGNNISAYQIVYRGDYRDPSRVRDAGGFRPNALGWQSVDRVYTMDHHYQGGPRGCNATGQRHVTAYVSVVVNPWMAASYGRWIYEIRATPNFFLSGSSTDYNIYALGGVQWRQIRRYGLTNQESFVEEMLQGNPEYEENFAPAEPEISSGEQTAARELQSFIDMGPERLNEMYPYGGTVVEELLRSVPWSACASVALSYKWHGPRQVEPPPSNASGQHESDGCCRAATVLRNKIADLPGAVLRTCTRLSALKFGIQLSDSWLSGTWDTLILAFGDGEAHKIASSPGRGFHEWQNISMQRTFKSDVVALDHLTRIRIFQEPTSVLVHDKWDLSENIESFRPVVRHGVAWLAWSNKIDPKKDWVTYIDCSHFKAIEIELRLAKSSKELKLEDLFLSFVNEGIGRNTVTARTKSFEMDNLLVTQLRRTFSKIPVPVRDIKYFGVYSHAQQAAIPFWWKSIGLTVKGHCAGSNNVALFDKYAKASEKLERKDSSSDDRHKIPMEDWRWATAETEAKAKTHGSSDTWLFGGTHGA</sequence>
<dbReference type="Proteomes" id="UP001638806">
    <property type="component" value="Unassembled WGS sequence"/>
</dbReference>
<comment type="caution">
    <text evidence="1">The sequence shown here is derived from an EMBL/GenBank/DDBJ whole genome shotgun (WGS) entry which is preliminary data.</text>
</comment>
<evidence type="ECO:0000313" key="1">
    <source>
        <dbReference type="EMBL" id="KAL3957367.1"/>
    </source>
</evidence>
<proteinExistence type="predicted"/>
<accession>A0ACC4DLV5</accession>
<evidence type="ECO:0000313" key="2">
    <source>
        <dbReference type="Proteomes" id="UP001638806"/>
    </source>
</evidence>
<reference evidence="1" key="1">
    <citation type="submission" date="2024-12" db="EMBL/GenBank/DDBJ databases">
        <title>Comparative genomics and development of molecular markers within Purpureocillium lilacinum and among Purpureocillium species.</title>
        <authorList>
            <person name="Yeh Z.-Y."/>
            <person name="Ni N.-T."/>
            <person name="Lo P.-H."/>
            <person name="Mushyakhwo K."/>
            <person name="Lin C.-F."/>
            <person name="Nai Y.-S."/>
        </authorList>
    </citation>
    <scope>NUCLEOTIDE SEQUENCE</scope>
    <source>
        <strain evidence="1">NCHU-NPUST-175</strain>
    </source>
</reference>
<protein>
    <submittedName>
        <fullName evidence="1">Uncharacterized protein</fullName>
    </submittedName>
</protein>
<dbReference type="EMBL" id="JBGNUJ010000007">
    <property type="protein sequence ID" value="KAL3957367.1"/>
    <property type="molecule type" value="Genomic_DNA"/>
</dbReference>
<name>A0ACC4DLV5_PURLI</name>